<dbReference type="SMART" id="SM00534">
    <property type="entry name" value="MUTSac"/>
    <property type="match status" value="1"/>
</dbReference>
<keyword evidence="4" id="KW-0812">Transmembrane</keyword>
<dbReference type="PANTHER" id="PTHR11361:SF34">
    <property type="entry name" value="DNA MISMATCH REPAIR PROTEIN MSH1, MITOCHONDRIAL"/>
    <property type="match status" value="1"/>
</dbReference>
<keyword evidence="1" id="KW-0547">Nucleotide-binding</keyword>
<name>A0A6C0K3J5_9ZZZZ</name>
<dbReference type="GO" id="GO:0030983">
    <property type="term" value="F:mismatched DNA binding"/>
    <property type="evidence" value="ECO:0007669"/>
    <property type="project" value="InterPro"/>
</dbReference>
<dbReference type="InterPro" id="IPR027417">
    <property type="entry name" value="P-loop_NTPase"/>
</dbReference>
<evidence type="ECO:0000256" key="1">
    <source>
        <dbReference type="ARBA" id="ARBA00022741"/>
    </source>
</evidence>
<feature type="domain" description="DNA mismatch repair proteins mutS family" evidence="5">
    <location>
        <begin position="342"/>
        <end position="529"/>
    </location>
</feature>
<dbReference type="EMBL" id="MN740808">
    <property type="protein sequence ID" value="QHU12635.1"/>
    <property type="molecule type" value="Genomic_DNA"/>
</dbReference>
<sequence length="536" mass="60710">MPLIKDAGLDKIATIIGCTLSQSKEILHKSIEGAMKTSNFAYGLRVNAIMKLSSVDTITGIEIEKTFQDVKAIETNLTYFLNPESEDLKELQQEALSQLSFQDEYFRSLNYIPYVLIALSLFKVWAVPLMSVIVPIIAWIIPYIFLKFLYKLPISTEQYTDIMKMLWSGTNVSFERMKSGEVKPVTPNMFTSRSIIQAIFMAFSFAQSLIQPIQNAYHLYKIDKNILENGEHVLRLRNLYYQSMARFRSLQIIFPFRKSLAILDDDPRRAIHLLIEQPERFRIALRDFAEMEVLWRFANSKIISMSKLIFKGDVPLIQGLNINDISLGESAVPSTISLTGNSHHAILTGPNGGGKSSFLRALLQCTLLTHAYGVAPADNFIIRKLSWISSGLSLQDTPGKLSMFESEVYFASNILKRRKSEGFGLVIYDELFHSTNPPDGTLTAKKFLEVMWDKPNVLSVTSTHVFEIVEAAPKSVQKICCEAILGKRDTIQFLYDVRPGICKVSSVKSIWNRFKLFPAVAGKSRPKKQSKEENKK</sequence>
<evidence type="ECO:0000256" key="2">
    <source>
        <dbReference type="ARBA" id="ARBA00022840"/>
    </source>
</evidence>
<keyword evidence="4" id="KW-0472">Membrane</keyword>
<evidence type="ECO:0000313" key="6">
    <source>
        <dbReference type="EMBL" id="QHU12635.1"/>
    </source>
</evidence>
<dbReference type="InterPro" id="IPR045076">
    <property type="entry name" value="MutS"/>
</dbReference>
<evidence type="ECO:0000259" key="5">
    <source>
        <dbReference type="SMART" id="SM00534"/>
    </source>
</evidence>
<evidence type="ECO:0000256" key="4">
    <source>
        <dbReference type="SAM" id="Phobius"/>
    </source>
</evidence>
<keyword evidence="4" id="KW-1133">Transmembrane helix</keyword>
<dbReference type="AlphaFoldDB" id="A0A6C0K3J5"/>
<dbReference type="InterPro" id="IPR000432">
    <property type="entry name" value="DNA_mismatch_repair_MutS_C"/>
</dbReference>
<reference evidence="6" key="1">
    <citation type="journal article" date="2020" name="Nature">
        <title>Giant virus diversity and host interactions through global metagenomics.</title>
        <authorList>
            <person name="Schulz F."/>
            <person name="Roux S."/>
            <person name="Paez-Espino D."/>
            <person name="Jungbluth S."/>
            <person name="Walsh D.A."/>
            <person name="Denef V.J."/>
            <person name="McMahon K.D."/>
            <person name="Konstantinidis K.T."/>
            <person name="Eloe-Fadrosh E.A."/>
            <person name="Kyrpides N.C."/>
            <person name="Woyke T."/>
        </authorList>
    </citation>
    <scope>NUCLEOTIDE SEQUENCE</scope>
    <source>
        <strain evidence="6">GVMAG-S-1101172-89</strain>
    </source>
</reference>
<dbReference type="SUPFAM" id="SSF52540">
    <property type="entry name" value="P-loop containing nucleoside triphosphate hydrolases"/>
    <property type="match status" value="1"/>
</dbReference>
<dbReference type="Gene3D" id="3.40.50.300">
    <property type="entry name" value="P-loop containing nucleotide triphosphate hydrolases"/>
    <property type="match status" value="1"/>
</dbReference>
<organism evidence="6">
    <name type="scientific">viral metagenome</name>
    <dbReference type="NCBI Taxonomy" id="1070528"/>
    <lineage>
        <taxon>unclassified sequences</taxon>
        <taxon>metagenomes</taxon>
        <taxon>organismal metagenomes</taxon>
    </lineage>
</organism>
<dbReference type="GO" id="GO:0005524">
    <property type="term" value="F:ATP binding"/>
    <property type="evidence" value="ECO:0007669"/>
    <property type="project" value="UniProtKB-KW"/>
</dbReference>
<evidence type="ECO:0000256" key="3">
    <source>
        <dbReference type="ARBA" id="ARBA00023125"/>
    </source>
</evidence>
<dbReference type="GO" id="GO:0140664">
    <property type="term" value="F:ATP-dependent DNA damage sensor activity"/>
    <property type="evidence" value="ECO:0007669"/>
    <property type="project" value="InterPro"/>
</dbReference>
<keyword evidence="3" id="KW-0238">DNA-binding</keyword>
<accession>A0A6C0K3J5</accession>
<dbReference type="GO" id="GO:0006298">
    <property type="term" value="P:mismatch repair"/>
    <property type="evidence" value="ECO:0007669"/>
    <property type="project" value="InterPro"/>
</dbReference>
<protein>
    <recommendedName>
        <fullName evidence="5">DNA mismatch repair proteins mutS family domain-containing protein</fullName>
    </recommendedName>
</protein>
<keyword evidence="2" id="KW-0067">ATP-binding</keyword>
<dbReference type="PANTHER" id="PTHR11361">
    <property type="entry name" value="DNA MISMATCH REPAIR PROTEIN MUTS FAMILY MEMBER"/>
    <property type="match status" value="1"/>
</dbReference>
<feature type="transmembrane region" description="Helical" evidence="4">
    <location>
        <begin position="132"/>
        <end position="150"/>
    </location>
</feature>
<proteinExistence type="predicted"/>
<dbReference type="Pfam" id="PF00488">
    <property type="entry name" value="MutS_V"/>
    <property type="match status" value="1"/>
</dbReference>